<dbReference type="EMBL" id="JACGZW010000020">
    <property type="protein sequence ID" value="MBB1159558.1"/>
    <property type="molecule type" value="Genomic_DNA"/>
</dbReference>
<proteinExistence type="predicted"/>
<comment type="caution">
    <text evidence="1">The sequence shown here is derived from an EMBL/GenBank/DDBJ whole genome shotgun (WGS) entry which is preliminary data.</text>
</comment>
<dbReference type="NCBIfam" id="TIGR00026">
    <property type="entry name" value="hi_GC_TIGR00026"/>
    <property type="match status" value="1"/>
</dbReference>
<evidence type="ECO:0000313" key="1">
    <source>
        <dbReference type="EMBL" id="MBB1159558.1"/>
    </source>
</evidence>
<evidence type="ECO:0000313" key="2">
    <source>
        <dbReference type="Proteomes" id="UP000526734"/>
    </source>
</evidence>
<name>A0A7W3W6C5_9PSEU</name>
<accession>A0A7W3W6C5</accession>
<reference evidence="1 2" key="1">
    <citation type="submission" date="2020-08" db="EMBL/GenBank/DDBJ databases">
        <title>Amycolatopsis sp. nov. DR6-1 isolated from Dendrobium heterocarpum.</title>
        <authorList>
            <person name="Tedsree N."/>
            <person name="Kuncharoen N."/>
            <person name="Likhitwitayawuid K."/>
            <person name="Tanasupawat S."/>
        </authorList>
    </citation>
    <scope>NUCLEOTIDE SEQUENCE [LARGE SCALE GENOMIC DNA]</scope>
    <source>
        <strain evidence="1 2">DR6-1</strain>
    </source>
</reference>
<dbReference type="Gene3D" id="2.30.110.10">
    <property type="entry name" value="Electron Transport, Fmn-binding Protein, Chain A"/>
    <property type="match status" value="1"/>
</dbReference>
<dbReference type="InterPro" id="IPR004378">
    <property type="entry name" value="F420H2_quin_Rdtase"/>
</dbReference>
<gene>
    <name evidence="1" type="ORF">H4281_40985</name>
</gene>
<dbReference type="Pfam" id="PF04075">
    <property type="entry name" value="F420H2_quin_red"/>
    <property type="match status" value="1"/>
</dbReference>
<sequence length="156" mass="17232">MAIKDRVLATVRQHSGKDALRSFTKHILNPAMLRIAGRRFCYAAVLRHTGRRSGAEYATPVVADRTEDGFVIPLPYGPRTDWVRNVRAAGHATVETKGDSYRVTAPEILDAAAALPQVRPSHARGWRRLGIERYLKLTIDTGEPGAAPEEQPGQHD</sequence>
<dbReference type="InterPro" id="IPR012349">
    <property type="entry name" value="Split_barrel_FMN-bd"/>
</dbReference>
<organism evidence="1 2">
    <name type="scientific">Amycolatopsis dendrobii</name>
    <dbReference type="NCBI Taxonomy" id="2760662"/>
    <lineage>
        <taxon>Bacteria</taxon>
        <taxon>Bacillati</taxon>
        <taxon>Actinomycetota</taxon>
        <taxon>Actinomycetes</taxon>
        <taxon>Pseudonocardiales</taxon>
        <taxon>Pseudonocardiaceae</taxon>
        <taxon>Amycolatopsis</taxon>
    </lineage>
</organism>
<dbReference type="RefSeq" id="WP_182896233.1">
    <property type="nucleotide sequence ID" value="NZ_JACGZW010000020.1"/>
</dbReference>
<dbReference type="Proteomes" id="UP000526734">
    <property type="component" value="Unassembled WGS sequence"/>
</dbReference>
<dbReference type="AlphaFoldDB" id="A0A7W3W6C5"/>
<dbReference type="GO" id="GO:0016491">
    <property type="term" value="F:oxidoreductase activity"/>
    <property type="evidence" value="ECO:0007669"/>
    <property type="project" value="InterPro"/>
</dbReference>
<keyword evidence="2" id="KW-1185">Reference proteome</keyword>
<protein>
    <submittedName>
        <fullName evidence="1">Nitroreductase family deazaflavin-dependent oxidoreductase</fullName>
    </submittedName>
</protein>